<feature type="domain" description="Core-binding (CB)" evidence="8">
    <location>
        <begin position="66"/>
        <end position="148"/>
    </location>
</feature>
<dbReference type="Gene3D" id="3.30.160.60">
    <property type="entry name" value="Classic Zinc Finger"/>
    <property type="match status" value="1"/>
</dbReference>
<dbReference type="InterPro" id="IPR010998">
    <property type="entry name" value="Integrase_recombinase_N"/>
</dbReference>
<name>A0ABR7N0E3_9FIRM</name>
<dbReference type="Pfam" id="PF00589">
    <property type="entry name" value="Phage_integrase"/>
    <property type="match status" value="1"/>
</dbReference>
<dbReference type="Gene3D" id="1.10.150.130">
    <property type="match status" value="1"/>
</dbReference>
<evidence type="ECO:0000259" key="8">
    <source>
        <dbReference type="PROSITE" id="PS51900"/>
    </source>
</evidence>
<dbReference type="Gene3D" id="1.10.443.10">
    <property type="entry name" value="Intergrase catalytic core"/>
    <property type="match status" value="1"/>
</dbReference>
<protein>
    <submittedName>
        <fullName evidence="9">Tyrosine-type recombinase/integrase</fullName>
    </submittedName>
</protein>
<evidence type="ECO:0000256" key="2">
    <source>
        <dbReference type="ARBA" id="ARBA00008857"/>
    </source>
</evidence>
<dbReference type="RefSeq" id="WP_249297619.1">
    <property type="nucleotide sequence ID" value="NZ_JACRSX010000004.1"/>
</dbReference>
<organism evidence="9 10">
    <name type="scientific">Jutongia huaianensis</name>
    <dbReference type="NCBI Taxonomy" id="2763668"/>
    <lineage>
        <taxon>Bacteria</taxon>
        <taxon>Bacillati</taxon>
        <taxon>Bacillota</taxon>
        <taxon>Clostridia</taxon>
        <taxon>Lachnospirales</taxon>
        <taxon>Lachnospiraceae</taxon>
        <taxon>Jutongia</taxon>
    </lineage>
</organism>
<evidence type="ECO:0000259" key="7">
    <source>
        <dbReference type="PROSITE" id="PS51898"/>
    </source>
</evidence>
<dbReference type="CDD" id="cd01189">
    <property type="entry name" value="INT_ICEBs1_C_like"/>
    <property type="match status" value="1"/>
</dbReference>
<evidence type="ECO:0000313" key="10">
    <source>
        <dbReference type="Proteomes" id="UP000606193"/>
    </source>
</evidence>
<keyword evidence="10" id="KW-1185">Reference proteome</keyword>
<evidence type="ECO:0000256" key="3">
    <source>
        <dbReference type="ARBA" id="ARBA00022908"/>
    </source>
</evidence>
<dbReference type="InterPro" id="IPR002104">
    <property type="entry name" value="Integrase_catalytic"/>
</dbReference>
<dbReference type="Proteomes" id="UP000606193">
    <property type="component" value="Unassembled WGS sequence"/>
</dbReference>
<dbReference type="PROSITE" id="PS51900">
    <property type="entry name" value="CB"/>
    <property type="match status" value="1"/>
</dbReference>
<reference evidence="9 10" key="1">
    <citation type="submission" date="2020-08" db="EMBL/GenBank/DDBJ databases">
        <title>Genome public.</title>
        <authorList>
            <person name="Liu C."/>
            <person name="Sun Q."/>
        </authorList>
    </citation>
    <scope>NUCLEOTIDE SEQUENCE [LARGE SCALE GENOMIC DNA]</scope>
    <source>
        <strain evidence="9 10">NSJ-37</strain>
    </source>
</reference>
<evidence type="ECO:0000256" key="6">
    <source>
        <dbReference type="PROSITE-ProRule" id="PRU01248"/>
    </source>
</evidence>
<comment type="function">
    <text evidence="1">Site-specific tyrosine recombinase, which acts by catalyzing the cutting and rejoining of the recombining DNA molecules.</text>
</comment>
<dbReference type="InterPro" id="IPR050090">
    <property type="entry name" value="Tyrosine_recombinase_XerCD"/>
</dbReference>
<keyword evidence="3" id="KW-0229">DNA integration</keyword>
<evidence type="ECO:0000256" key="1">
    <source>
        <dbReference type="ARBA" id="ARBA00003283"/>
    </source>
</evidence>
<proteinExistence type="inferred from homology"/>
<dbReference type="InterPro" id="IPR013762">
    <property type="entry name" value="Integrase-like_cat_sf"/>
</dbReference>
<gene>
    <name evidence="9" type="ORF">H8704_05515</name>
</gene>
<comment type="similarity">
    <text evidence="2">Belongs to the 'phage' integrase family.</text>
</comment>
<dbReference type="PANTHER" id="PTHR30349">
    <property type="entry name" value="PHAGE INTEGRASE-RELATED"/>
    <property type="match status" value="1"/>
</dbReference>
<dbReference type="EMBL" id="JACRSX010000004">
    <property type="protein sequence ID" value="MBC8562096.1"/>
    <property type="molecule type" value="Genomic_DNA"/>
</dbReference>
<dbReference type="PANTHER" id="PTHR30349:SF41">
    <property type="entry name" value="INTEGRASE_RECOMBINASE PROTEIN MJ0367-RELATED"/>
    <property type="match status" value="1"/>
</dbReference>
<dbReference type="Pfam" id="PF14659">
    <property type="entry name" value="Phage_int_SAM_3"/>
    <property type="match status" value="1"/>
</dbReference>
<evidence type="ECO:0000256" key="4">
    <source>
        <dbReference type="ARBA" id="ARBA00023125"/>
    </source>
</evidence>
<comment type="caution">
    <text evidence="9">The sequence shown here is derived from an EMBL/GenBank/DDBJ whole genome shotgun (WGS) entry which is preliminary data.</text>
</comment>
<accession>A0ABR7N0E3</accession>
<dbReference type="InterPro" id="IPR011010">
    <property type="entry name" value="DNA_brk_join_enz"/>
</dbReference>
<sequence length="376" mass="43867">MGQDLKGHELGVGIAQRKDGRYTARFVDKRGKRKQKYFKKLQECRRWLAEAAYIDRNSDLSAGDSMTVDAWFDYFLNSVKGPTIRPNTRRNYTERYENNIKDHIGRMHLADVKPIHCQQILNEMAPQYAESTIYQCRVTLYTLFEAAVENDILLRNPVKKTVKIPQSKKPKKRRVLTVEEQKRFLDVAYGTSNYNQFAFLLQTGLRTGEMIGLKWSDIDFKKGVIRIERSMEYRHATGEWRIGPPKSKSGYREIPMTAECIRILECQKMKMFSLKDVDPQYKEFVFLCRKGEPTKNSVYDTSLFKLAQKAGMDSFSMHTLRHTYATRCIEAGMRPKTLQLLLGHSNIGITMNLYVHLTDDEKKKEVEKVERMLKMV</sequence>
<dbReference type="SUPFAM" id="SSF56349">
    <property type="entry name" value="DNA breaking-rejoining enzymes"/>
    <property type="match status" value="1"/>
</dbReference>
<dbReference type="InterPro" id="IPR044068">
    <property type="entry name" value="CB"/>
</dbReference>
<keyword evidence="4 6" id="KW-0238">DNA-binding</keyword>
<dbReference type="InterPro" id="IPR004107">
    <property type="entry name" value="Integrase_SAM-like_N"/>
</dbReference>
<dbReference type="PROSITE" id="PS51898">
    <property type="entry name" value="TYR_RECOMBINASE"/>
    <property type="match status" value="1"/>
</dbReference>
<evidence type="ECO:0000256" key="5">
    <source>
        <dbReference type="ARBA" id="ARBA00023172"/>
    </source>
</evidence>
<evidence type="ECO:0000313" key="9">
    <source>
        <dbReference type="EMBL" id="MBC8562096.1"/>
    </source>
</evidence>
<keyword evidence="5" id="KW-0233">DNA recombination</keyword>
<feature type="domain" description="Tyr recombinase" evidence="7">
    <location>
        <begin position="171"/>
        <end position="367"/>
    </location>
</feature>